<sequence>MGPDADDLPVGAVVRLVNLQRAEFNHHLGRVVAPLESGRVGVVLHGVISQKAAYEPLSFKVENLRRVPSLPSLLPVLDSIGPRAVRRLLGDVGWGLPENVAVQVASFLQIRRLQLEEVQVTGCSSHRGDFPISAALNDREDEWWISDSGTCPGGQGAEFLEFRFAARRRVSFAGLKIPPLPMGPLSVREFHLMVPSGEDWVCATPPMQTLNRGDMQEFALPPLECQSLRLMCTKNAAAAEAAALPGFANCIGLFQVPGLVKGLR</sequence>
<dbReference type="EMBL" id="CAUJNA010000091">
    <property type="protein sequence ID" value="CAJ1371641.1"/>
    <property type="molecule type" value="Genomic_DNA"/>
</dbReference>
<comment type="caution">
    <text evidence="1">The sequence shown here is derived from an EMBL/GenBank/DDBJ whole genome shotgun (WGS) entry which is preliminary data.</text>
</comment>
<proteinExistence type="predicted"/>
<name>A0AA36MHH3_9DINO</name>
<keyword evidence="2" id="KW-1185">Reference proteome</keyword>
<evidence type="ECO:0000313" key="2">
    <source>
        <dbReference type="Proteomes" id="UP001178507"/>
    </source>
</evidence>
<accession>A0AA36MHH3</accession>
<organism evidence="1 2">
    <name type="scientific">Effrenium voratum</name>
    <dbReference type="NCBI Taxonomy" id="2562239"/>
    <lineage>
        <taxon>Eukaryota</taxon>
        <taxon>Sar</taxon>
        <taxon>Alveolata</taxon>
        <taxon>Dinophyceae</taxon>
        <taxon>Suessiales</taxon>
        <taxon>Symbiodiniaceae</taxon>
        <taxon>Effrenium</taxon>
    </lineage>
</organism>
<dbReference type="AlphaFoldDB" id="A0AA36MHH3"/>
<reference evidence="1" key="1">
    <citation type="submission" date="2023-08" db="EMBL/GenBank/DDBJ databases">
        <authorList>
            <person name="Chen Y."/>
            <person name="Shah S."/>
            <person name="Dougan E. K."/>
            <person name="Thang M."/>
            <person name="Chan C."/>
        </authorList>
    </citation>
    <scope>NUCLEOTIDE SEQUENCE</scope>
</reference>
<protein>
    <submittedName>
        <fullName evidence="1">Uncharacterized protein</fullName>
    </submittedName>
</protein>
<evidence type="ECO:0000313" key="1">
    <source>
        <dbReference type="EMBL" id="CAJ1371641.1"/>
    </source>
</evidence>
<dbReference type="Proteomes" id="UP001178507">
    <property type="component" value="Unassembled WGS sequence"/>
</dbReference>
<gene>
    <name evidence="1" type="ORF">EVOR1521_LOCUS1914</name>
</gene>